<comment type="caution">
    <text evidence="6">The sequence shown here is derived from an EMBL/GenBank/DDBJ whole genome shotgun (WGS) entry which is preliminary data.</text>
</comment>
<dbReference type="GO" id="GO:0051287">
    <property type="term" value="F:NAD binding"/>
    <property type="evidence" value="ECO:0007669"/>
    <property type="project" value="InterPro"/>
</dbReference>
<dbReference type="Gene3D" id="3.40.50.720">
    <property type="entry name" value="NAD(P)-binding Rossmann-like Domain"/>
    <property type="match status" value="2"/>
</dbReference>
<organism evidence="6 7">
    <name type="scientific">Actibacterium naphthalenivorans</name>
    <dbReference type="NCBI Taxonomy" id="1614693"/>
    <lineage>
        <taxon>Bacteria</taxon>
        <taxon>Pseudomonadati</taxon>
        <taxon>Pseudomonadota</taxon>
        <taxon>Alphaproteobacteria</taxon>
        <taxon>Rhodobacterales</taxon>
        <taxon>Roseobacteraceae</taxon>
        <taxon>Actibacterium</taxon>
    </lineage>
</organism>
<proteinExistence type="inferred from homology"/>
<dbReference type="InterPro" id="IPR006139">
    <property type="entry name" value="D-isomer_2_OHA_DH_cat_dom"/>
</dbReference>
<reference evidence="6" key="1">
    <citation type="submission" date="2020-08" db="EMBL/GenBank/DDBJ databases">
        <title>Genomic Encyclopedia of Type Strains, Phase IV (KMG-IV): sequencing the most valuable type-strain genomes for metagenomic binning, comparative biology and taxonomic classification.</title>
        <authorList>
            <person name="Goeker M."/>
        </authorList>
    </citation>
    <scope>NUCLEOTIDE SEQUENCE [LARGE SCALE GENOMIC DNA]</scope>
    <source>
        <strain evidence="6">DSM 105040</strain>
    </source>
</reference>
<dbReference type="PANTHER" id="PTHR10996:SF178">
    <property type="entry name" value="2-HYDROXYACID DEHYDROGENASE YGL185C-RELATED"/>
    <property type="match status" value="1"/>
</dbReference>
<name>A0A840CJK2_9RHOB</name>
<evidence type="ECO:0000259" key="5">
    <source>
        <dbReference type="Pfam" id="PF02826"/>
    </source>
</evidence>
<feature type="domain" description="D-isomer specific 2-hydroxyacid dehydrogenase catalytic" evidence="4">
    <location>
        <begin position="7"/>
        <end position="298"/>
    </location>
</feature>
<dbReference type="GO" id="GO:0005829">
    <property type="term" value="C:cytosol"/>
    <property type="evidence" value="ECO:0007669"/>
    <property type="project" value="TreeGrafter"/>
</dbReference>
<dbReference type="GO" id="GO:0030267">
    <property type="term" value="F:glyoxylate reductase (NADPH) activity"/>
    <property type="evidence" value="ECO:0007669"/>
    <property type="project" value="TreeGrafter"/>
</dbReference>
<dbReference type="SUPFAM" id="SSF51735">
    <property type="entry name" value="NAD(P)-binding Rossmann-fold domains"/>
    <property type="match status" value="1"/>
</dbReference>
<dbReference type="GO" id="GO:0016618">
    <property type="term" value="F:hydroxypyruvate reductase [NAD(P)H] activity"/>
    <property type="evidence" value="ECO:0007669"/>
    <property type="project" value="TreeGrafter"/>
</dbReference>
<dbReference type="InterPro" id="IPR006140">
    <property type="entry name" value="D-isomer_DH_NAD-bd"/>
</dbReference>
<dbReference type="InterPro" id="IPR036291">
    <property type="entry name" value="NAD(P)-bd_dom_sf"/>
</dbReference>
<dbReference type="InterPro" id="IPR029753">
    <property type="entry name" value="D-isomer_DH_CS"/>
</dbReference>
<evidence type="ECO:0000313" key="6">
    <source>
        <dbReference type="EMBL" id="MBB4023359.1"/>
    </source>
</evidence>
<keyword evidence="1 3" id="KW-0560">Oxidoreductase</keyword>
<sequence>MRAMPQVFITEPIHEDAIALLRSGGMDVVLGWQGGDLAGADAWLVRTHRVDAPGLALAPNLRIVSKHGVGVDNIDLGAAAARGVVVANTPGANAGAVAEHTLMLMLALARHTLPLDRAARQDFSRRESLSPMDLEGKRALIVGFGAIGQRVARLCAALGMEVTVWHRRFTSAEAGYPVLSDLHAALPQADVLTLQLPLNDGTRGLIGAAELALLPKGALVVNCGRGGVLDEAALMEAAPRLGGIGLDVFEHEPLPHDSPLLALPNTVFSPHSGGMSDGAMRRMGMGAAQNVLDHFAGRLDPACRVTPA</sequence>
<dbReference type="Proteomes" id="UP000585681">
    <property type="component" value="Unassembled WGS sequence"/>
</dbReference>
<dbReference type="EMBL" id="JACIEQ010000005">
    <property type="protein sequence ID" value="MBB4023359.1"/>
    <property type="molecule type" value="Genomic_DNA"/>
</dbReference>
<gene>
    <name evidence="6" type="ORF">GGR17_003188</name>
</gene>
<dbReference type="PROSITE" id="PS00671">
    <property type="entry name" value="D_2_HYDROXYACID_DH_3"/>
    <property type="match status" value="1"/>
</dbReference>
<dbReference type="RefSeq" id="WP_054539553.1">
    <property type="nucleotide sequence ID" value="NZ_JACIEQ010000005.1"/>
</dbReference>
<dbReference type="EC" id="1.1.1.95" evidence="6"/>
<evidence type="ECO:0000256" key="3">
    <source>
        <dbReference type="RuleBase" id="RU003719"/>
    </source>
</evidence>
<comment type="similarity">
    <text evidence="3">Belongs to the D-isomer specific 2-hydroxyacid dehydrogenase family.</text>
</comment>
<dbReference type="SUPFAM" id="SSF52283">
    <property type="entry name" value="Formate/glycerate dehydrogenase catalytic domain-like"/>
    <property type="match status" value="1"/>
</dbReference>
<dbReference type="Pfam" id="PF02826">
    <property type="entry name" value="2-Hacid_dh_C"/>
    <property type="match status" value="1"/>
</dbReference>
<evidence type="ECO:0000256" key="1">
    <source>
        <dbReference type="ARBA" id="ARBA00023002"/>
    </source>
</evidence>
<evidence type="ECO:0000313" key="7">
    <source>
        <dbReference type="Proteomes" id="UP000585681"/>
    </source>
</evidence>
<dbReference type="InterPro" id="IPR050223">
    <property type="entry name" value="D-isomer_2-hydroxyacid_DH"/>
</dbReference>
<dbReference type="PANTHER" id="PTHR10996">
    <property type="entry name" value="2-HYDROXYACID DEHYDROGENASE-RELATED"/>
    <property type="match status" value="1"/>
</dbReference>
<dbReference type="GO" id="GO:0004617">
    <property type="term" value="F:phosphoglycerate dehydrogenase activity"/>
    <property type="evidence" value="ECO:0007669"/>
    <property type="project" value="UniProtKB-EC"/>
</dbReference>
<keyword evidence="7" id="KW-1185">Reference proteome</keyword>
<feature type="domain" description="D-isomer specific 2-hydroxyacid dehydrogenase NAD-binding" evidence="5">
    <location>
        <begin position="102"/>
        <end position="273"/>
    </location>
</feature>
<evidence type="ECO:0000259" key="4">
    <source>
        <dbReference type="Pfam" id="PF00389"/>
    </source>
</evidence>
<dbReference type="AlphaFoldDB" id="A0A840CJK2"/>
<dbReference type="Pfam" id="PF00389">
    <property type="entry name" value="2-Hacid_dh"/>
    <property type="match status" value="1"/>
</dbReference>
<keyword evidence="2" id="KW-0520">NAD</keyword>
<accession>A0A840CJK2</accession>
<protein>
    <submittedName>
        <fullName evidence="6">D-3-phosphoglycerate dehydrogenase</fullName>
        <ecNumber evidence="6">1.1.1.95</ecNumber>
    </submittedName>
</protein>
<evidence type="ECO:0000256" key="2">
    <source>
        <dbReference type="ARBA" id="ARBA00023027"/>
    </source>
</evidence>